<comment type="caution">
    <text evidence="2">The sequence shown here is derived from an EMBL/GenBank/DDBJ whole genome shotgun (WGS) entry which is preliminary data.</text>
</comment>
<dbReference type="Proteomes" id="UP000091918">
    <property type="component" value="Unassembled WGS sequence"/>
</dbReference>
<evidence type="ECO:0000313" key="3">
    <source>
        <dbReference type="Proteomes" id="UP000091918"/>
    </source>
</evidence>
<gene>
    <name evidence="2" type="ORF">ACJ72_05532</name>
</gene>
<organism evidence="2 3">
    <name type="scientific">Emergomyces africanus</name>
    <dbReference type="NCBI Taxonomy" id="1955775"/>
    <lineage>
        <taxon>Eukaryota</taxon>
        <taxon>Fungi</taxon>
        <taxon>Dikarya</taxon>
        <taxon>Ascomycota</taxon>
        <taxon>Pezizomycotina</taxon>
        <taxon>Eurotiomycetes</taxon>
        <taxon>Eurotiomycetidae</taxon>
        <taxon>Onygenales</taxon>
        <taxon>Ajellomycetaceae</taxon>
        <taxon>Emergomyces</taxon>
    </lineage>
</organism>
<dbReference type="AlphaFoldDB" id="A0A1B7NTR9"/>
<evidence type="ECO:0000313" key="2">
    <source>
        <dbReference type="EMBL" id="OAX80141.1"/>
    </source>
</evidence>
<dbReference type="EMBL" id="LGUA01000786">
    <property type="protein sequence ID" value="OAX80141.1"/>
    <property type="molecule type" value="Genomic_DNA"/>
</dbReference>
<evidence type="ECO:0000256" key="1">
    <source>
        <dbReference type="SAM" id="MobiDB-lite"/>
    </source>
</evidence>
<keyword evidence="3" id="KW-1185">Reference proteome</keyword>
<feature type="compositionally biased region" description="Low complexity" evidence="1">
    <location>
        <begin position="93"/>
        <end position="103"/>
    </location>
</feature>
<name>A0A1B7NTR9_9EURO</name>
<feature type="region of interest" description="Disordered" evidence="1">
    <location>
        <begin position="82"/>
        <end position="103"/>
    </location>
</feature>
<accession>A0A1B7NTR9</accession>
<proteinExistence type="predicted"/>
<reference evidence="2 3" key="1">
    <citation type="submission" date="2015-07" db="EMBL/GenBank/DDBJ databases">
        <title>Emmonsia species relationships and genome sequence.</title>
        <authorList>
            <person name="Cuomo C.A."/>
            <person name="Schwartz I.S."/>
            <person name="Kenyon C."/>
            <person name="de Hoog G.S."/>
            <person name="Govender N.P."/>
            <person name="Botha A."/>
            <person name="Moreno L."/>
            <person name="de Vries M."/>
            <person name="Munoz J.F."/>
            <person name="Stielow J.B."/>
        </authorList>
    </citation>
    <scope>NUCLEOTIDE SEQUENCE [LARGE SCALE GENOMIC DNA]</scope>
    <source>
        <strain evidence="2 3">CBS 136260</strain>
    </source>
</reference>
<sequence>MERISSNPHDIRYATPIYPSSFPFHSHLHRYPSINNFLGAPSTGSEIPLALKDTTINFNLNLKLNVYSNAAIRSESADAAAADAATSRRRGRQNLQGLLTQME</sequence>
<protein>
    <submittedName>
        <fullName evidence="2">Uncharacterized protein</fullName>
    </submittedName>
</protein>